<dbReference type="RefSeq" id="WP_183261089.1">
    <property type="nucleotide sequence ID" value="NZ_BAAAVZ010000008.1"/>
</dbReference>
<dbReference type="EMBL" id="JACHOT010000001">
    <property type="protein sequence ID" value="MBB4649272.1"/>
    <property type="molecule type" value="Genomic_DNA"/>
</dbReference>
<sequence>MPKISPHPHVAFRDGRPRFKPGPELRAAGYKDTDLRWPDPAPAKWRATDLVPGDRNAGRWFSRGETVDWSEAFVKSHKQAAKEAEAEKPAAMRAAPAGRKAAVYSLGDLFEDWKRSPKFNQPKDEAEQRRQRAAKVIYAPKSIVDFKQKLGIIERHDPSLWASPVDALDQPILFGLYEELVSAYGLSQARGSIATLSIALSWGRKRGKFSFASNQGVNPAKGLGMVTPPPRVRFGRRIEIETLVAVADHLKWPEMADMVILGVWTGQRQGDRLQMVDKGLLNKRRIFRQAKTGAIVSVMQAPELEQRMEASQKRRQGAGIVNPRVILDEQLWQPFPDDGDRYRKRYAELRAIAAKGIMDEAATEKLQARWRAEGRNSEPPVVWIVKPCPSLLGDPETGLQPLQEGDFRDTAVTWMALSGATIPEIISITGHTPESATRILKHYLARHPEMADSAIKKMVDWYDADGETEFGL</sequence>
<feature type="region of interest" description="Disordered" evidence="2">
    <location>
        <begin position="1"/>
        <end position="50"/>
    </location>
</feature>
<feature type="compositionally biased region" description="Basic and acidic residues" evidence="2">
    <location>
        <begin position="11"/>
        <end position="37"/>
    </location>
</feature>
<protein>
    <recommendedName>
        <fullName evidence="5">Tyr recombinase domain-containing protein</fullName>
    </recommendedName>
</protein>
<evidence type="ECO:0000256" key="1">
    <source>
        <dbReference type="ARBA" id="ARBA00023172"/>
    </source>
</evidence>
<evidence type="ECO:0000256" key="2">
    <source>
        <dbReference type="SAM" id="MobiDB-lite"/>
    </source>
</evidence>
<dbReference type="Gene3D" id="1.10.443.10">
    <property type="entry name" value="Intergrase catalytic core"/>
    <property type="match status" value="1"/>
</dbReference>
<evidence type="ECO:0008006" key="5">
    <source>
        <dbReference type="Google" id="ProtNLM"/>
    </source>
</evidence>
<dbReference type="Proteomes" id="UP000539538">
    <property type="component" value="Unassembled WGS sequence"/>
</dbReference>
<proteinExistence type="predicted"/>
<comment type="caution">
    <text evidence="3">The sequence shown here is derived from an EMBL/GenBank/DDBJ whole genome shotgun (WGS) entry which is preliminary data.</text>
</comment>
<reference evidence="3 4" key="1">
    <citation type="submission" date="2020-08" db="EMBL/GenBank/DDBJ databases">
        <title>Genomic Encyclopedia of Type Strains, Phase IV (KMG-IV): sequencing the most valuable type-strain genomes for metagenomic binning, comparative biology and taxonomic classification.</title>
        <authorList>
            <person name="Goeker M."/>
        </authorList>
    </citation>
    <scope>NUCLEOTIDE SEQUENCE [LARGE SCALE GENOMIC DNA]</scope>
    <source>
        <strain evidence="3 4">DSM 7050</strain>
    </source>
</reference>
<evidence type="ECO:0000313" key="3">
    <source>
        <dbReference type="EMBL" id="MBB4649272.1"/>
    </source>
</evidence>
<evidence type="ECO:0000313" key="4">
    <source>
        <dbReference type="Proteomes" id="UP000539538"/>
    </source>
</evidence>
<name>A0ABR6KXS9_9HYPH</name>
<keyword evidence="4" id="KW-1185">Reference proteome</keyword>
<gene>
    <name evidence="3" type="ORF">GGQ99_000994</name>
</gene>
<dbReference type="SUPFAM" id="SSF56349">
    <property type="entry name" value="DNA breaking-rejoining enzymes"/>
    <property type="match status" value="1"/>
</dbReference>
<organism evidence="3 4">
    <name type="scientific">Aminobacter niigataensis</name>
    <dbReference type="NCBI Taxonomy" id="83265"/>
    <lineage>
        <taxon>Bacteria</taxon>
        <taxon>Pseudomonadati</taxon>
        <taxon>Pseudomonadota</taxon>
        <taxon>Alphaproteobacteria</taxon>
        <taxon>Hyphomicrobiales</taxon>
        <taxon>Phyllobacteriaceae</taxon>
        <taxon>Aminobacter</taxon>
    </lineage>
</organism>
<accession>A0ABR6KXS9</accession>
<keyword evidence="1" id="KW-0233">DNA recombination</keyword>
<dbReference type="InterPro" id="IPR013762">
    <property type="entry name" value="Integrase-like_cat_sf"/>
</dbReference>
<dbReference type="InterPro" id="IPR011010">
    <property type="entry name" value="DNA_brk_join_enz"/>
</dbReference>